<dbReference type="eggNOG" id="COG0583">
    <property type="taxonomic scope" value="Bacteria"/>
</dbReference>
<comment type="similarity">
    <text evidence="1">Belongs to the LysR transcriptional regulatory family.</text>
</comment>
<dbReference type="EMBL" id="LT629701">
    <property type="protein sequence ID" value="SDM67112.1"/>
    <property type="molecule type" value="Genomic_DNA"/>
</dbReference>
<dbReference type="InterPro" id="IPR036388">
    <property type="entry name" value="WH-like_DNA-bd_sf"/>
</dbReference>
<gene>
    <name evidence="6" type="ORF">SAMN04489726_2826</name>
</gene>
<reference evidence="6 7" key="1">
    <citation type="submission" date="2016-10" db="EMBL/GenBank/DDBJ databases">
        <authorList>
            <person name="de Groot N.N."/>
        </authorList>
    </citation>
    <scope>NUCLEOTIDE SEQUENCE [LARGE SCALE GENOMIC DNA]</scope>
    <source>
        <strain evidence="6 7">DSM 44149</strain>
    </source>
</reference>
<dbReference type="Gene3D" id="1.10.10.10">
    <property type="entry name" value="Winged helix-like DNA-binding domain superfamily/Winged helix DNA-binding domain"/>
    <property type="match status" value="1"/>
</dbReference>
<dbReference type="Pfam" id="PF03466">
    <property type="entry name" value="LysR_substrate"/>
    <property type="match status" value="1"/>
</dbReference>
<dbReference type="Gene3D" id="3.40.190.10">
    <property type="entry name" value="Periplasmic binding protein-like II"/>
    <property type="match status" value="2"/>
</dbReference>
<proteinExistence type="inferred from homology"/>
<dbReference type="GO" id="GO:0003700">
    <property type="term" value="F:DNA-binding transcription factor activity"/>
    <property type="evidence" value="ECO:0007669"/>
    <property type="project" value="InterPro"/>
</dbReference>
<keyword evidence="4" id="KW-0804">Transcription</keyword>
<dbReference type="PANTHER" id="PTHR30346:SF29">
    <property type="entry name" value="LYSR SUBSTRATE-BINDING"/>
    <property type="match status" value="1"/>
</dbReference>
<evidence type="ECO:0000256" key="2">
    <source>
        <dbReference type="ARBA" id="ARBA00023015"/>
    </source>
</evidence>
<keyword evidence="7" id="KW-1185">Reference proteome</keyword>
<dbReference type="Proteomes" id="UP000183376">
    <property type="component" value="Chromosome I"/>
</dbReference>
<protein>
    <submittedName>
        <fullName evidence="6">DNA-binding transcriptional regulator, LysR family</fullName>
    </submittedName>
</protein>
<dbReference type="FunFam" id="1.10.10.10:FF:000001">
    <property type="entry name" value="LysR family transcriptional regulator"/>
    <property type="match status" value="1"/>
</dbReference>
<evidence type="ECO:0000259" key="5">
    <source>
        <dbReference type="PROSITE" id="PS50931"/>
    </source>
</evidence>
<dbReference type="AlphaFoldDB" id="A0A1G9V4J7"/>
<dbReference type="PROSITE" id="PS50931">
    <property type="entry name" value="HTH_LYSR"/>
    <property type="match status" value="1"/>
</dbReference>
<keyword evidence="2" id="KW-0805">Transcription regulation</keyword>
<evidence type="ECO:0000256" key="1">
    <source>
        <dbReference type="ARBA" id="ARBA00009437"/>
    </source>
</evidence>
<keyword evidence="3 6" id="KW-0238">DNA-binding</keyword>
<dbReference type="OrthoDB" id="4131546at2"/>
<dbReference type="GO" id="GO:0032993">
    <property type="term" value="C:protein-DNA complex"/>
    <property type="evidence" value="ECO:0007669"/>
    <property type="project" value="TreeGrafter"/>
</dbReference>
<evidence type="ECO:0000313" key="7">
    <source>
        <dbReference type="Proteomes" id="UP000183376"/>
    </source>
</evidence>
<dbReference type="RefSeq" id="WP_030431239.1">
    <property type="nucleotide sequence ID" value="NZ_JOEF01000018.1"/>
</dbReference>
<dbReference type="SUPFAM" id="SSF53850">
    <property type="entry name" value="Periplasmic binding protein-like II"/>
    <property type="match status" value="1"/>
</dbReference>
<dbReference type="PANTHER" id="PTHR30346">
    <property type="entry name" value="TRANSCRIPTIONAL DUAL REGULATOR HCAR-RELATED"/>
    <property type="match status" value="1"/>
</dbReference>
<dbReference type="InterPro" id="IPR000847">
    <property type="entry name" value="LysR_HTH_N"/>
</dbReference>
<evidence type="ECO:0000256" key="3">
    <source>
        <dbReference type="ARBA" id="ARBA00023125"/>
    </source>
</evidence>
<dbReference type="CDD" id="cd08423">
    <property type="entry name" value="PBP2_LTTR_like_6"/>
    <property type="match status" value="1"/>
</dbReference>
<dbReference type="InterPro" id="IPR036390">
    <property type="entry name" value="WH_DNA-bd_sf"/>
</dbReference>
<evidence type="ECO:0000256" key="4">
    <source>
        <dbReference type="ARBA" id="ARBA00023163"/>
    </source>
</evidence>
<accession>A0A1G9V4J7</accession>
<dbReference type="GO" id="GO:0003677">
    <property type="term" value="F:DNA binding"/>
    <property type="evidence" value="ECO:0007669"/>
    <property type="project" value="UniProtKB-KW"/>
</dbReference>
<dbReference type="SUPFAM" id="SSF46785">
    <property type="entry name" value="Winged helix' DNA-binding domain"/>
    <property type="match status" value="1"/>
</dbReference>
<feature type="domain" description="HTH lysR-type" evidence="5">
    <location>
        <begin position="2"/>
        <end position="59"/>
    </location>
</feature>
<organism evidence="6 7">
    <name type="scientific">Allokutzneria albata</name>
    <name type="common">Kibdelosporangium albatum</name>
    <dbReference type="NCBI Taxonomy" id="211114"/>
    <lineage>
        <taxon>Bacteria</taxon>
        <taxon>Bacillati</taxon>
        <taxon>Actinomycetota</taxon>
        <taxon>Actinomycetes</taxon>
        <taxon>Pseudonocardiales</taxon>
        <taxon>Pseudonocardiaceae</taxon>
        <taxon>Allokutzneria</taxon>
    </lineage>
</organism>
<sequence length="291" mass="31417">MIDVQRLRVLTEVARHGSFSKAAAALLFTPSAVSQQIAALERTVGTDVVVRSARGVTLTEAGRLLVEAGETISAELRHTEAELARLATGVDTLTIATFGTGGRYLLPGALARLAAEHPEVEITVMEREPEHSLPLVRSGAADLALVYEFDRPLPLDRLTLLPVMDDPLSVVLRRDHPLASRKSLPLKDIADQRWVFGCSKTAAFLHRHAEDAGISLRVSANTTDYFFAQALVEAGVGIALIPLVALRKTPSLMAVPVERPRPTRRIGVAVAERVRSRPPVATLIDALRSAT</sequence>
<evidence type="ECO:0000313" key="6">
    <source>
        <dbReference type="EMBL" id="SDM67112.1"/>
    </source>
</evidence>
<dbReference type="InterPro" id="IPR005119">
    <property type="entry name" value="LysR_subst-bd"/>
</dbReference>
<name>A0A1G9V4J7_ALLAB</name>
<dbReference type="Pfam" id="PF00126">
    <property type="entry name" value="HTH_1"/>
    <property type="match status" value="1"/>
</dbReference>
<dbReference type="STRING" id="211114.SAMN04489726_2826"/>